<dbReference type="OrthoDB" id="3034195at2"/>
<sequence length="344" mass="39219">MRNKVLGLLVFTLIIGFINLSQVYAENRLLLLGSSEKVNLYLDSDTLAVTKDDTNSIYYDVWIKMTIKEDIQQLNMYTQQQEPLGYLVQHMVIATTKDRKMSQLRSTTAYGKSDEVLFTYNIAKPMADIAAGSIVDYLAGRIAQYVSNHHIEAIVAPNEKYLPFNQREYYDLFETKGYKISKIEKSQGINIYGQPYSSAATTSSFLGKDLDKEAYLGVFGDDEQHLKGASAVLYTNSLLSKEDLSLFYITLQELFPDWAQDQSKNWVDQSLEKMSLSNKIMFIHLHKGKDYITITRQDIKGNKGIVYKLTITQNDPAKVNPIRPYNDGINSISIFEEWKPSQSN</sequence>
<organism evidence="1 2">
    <name type="scientific">Pelosinus propionicus DSM 13327</name>
    <dbReference type="NCBI Taxonomy" id="1123291"/>
    <lineage>
        <taxon>Bacteria</taxon>
        <taxon>Bacillati</taxon>
        <taxon>Bacillota</taxon>
        <taxon>Negativicutes</taxon>
        <taxon>Selenomonadales</taxon>
        <taxon>Sporomusaceae</taxon>
        <taxon>Pelosinus</taxon>
    </lineage>
</organism>
<dbReference type="AlphaFoldDB" id="A0A1I4QJE8"/>
<gene>
    <name evidence="1" type="ORF">SAMN04490355_11063</name>
</gene>
<keyword evidence="2" id="KW-1185">Reference proteome</keyword>
<dbReference type="Proteomes" id="UP000199520">
    <property type="component" value="Unassembled WGS sequence"/>
</dbReference>
<evidence type="ECO:0000313" key="2">
    <source>
        <dbReference type="Proteomes" id="UP000199520"/>
    </source>
</evidence>
<proteinExistence type="predicted"/>
<evidence type="ECO:0000313" key="1">
    <source>
        <dbReference type="EMBL" id="SFM40157.1"/>
    </source>
</evidence>
<accession>A0A1I4QJE8</accession>
<dbReference type="RefSeq" id="WP_090944863.1">
    <property type="nucleotide sequence ID" value="NZ_FOTS01000106.1"/>
</dbReference>
<name>A0A1I4QJE8_9FIRM</name>
<dbReference type="EMBL" id="FOTS01000106">
    <property type="protein sequence ID" value="SFM40157.1"/>
    <property type="molecule type" value="Genomic_DNA"/>
</dbReference>
<protein>
    <submittedName>
        <fullName evidence="1">Uncharacterized protein</fullName>
    </submittedName>
</protein>
<reference evidence="2" key="1">
    <citation type="submission" date="2016-10" db="EMBL/GenBank/DDBJ databases">
        <authorList>
            <person name="Varghese N."/>
            <person name="Submissions S."/>
        </authorList>
    </citation>
    <scope>NUCLEOTIDE SEQUENCE [LARGE SCALE GENOMIC DNA]</scope>
    <source>
        <strain evidence="2">DSM 13327</strain>
    </source>
</reference>